<reference evidence="3" key="1">
    <citation type="submission" date="2020-05" db="EMBL/GenBank/DDBJ databases">
        <title>Identification of trans-AT polyketide cluster in two marine bacteria, producers of a novel glutaramide-containing polyketide sesbanimide D and analogs.</title>
        <authorList>
            <person name="Kacar D."/>
            <person name="Rodriguez P."/>
            <person name="Canedo L."/>
            <person name="Gonzalez E."/>
            <person name="Galan B."/>
            <person name="De La Calle F."/>
            <person name="Garcia J.L."/>
        </authorList>
    </citation>
    <scope>NUCLEOTIDE SEQUENCE</scope>
    <source>
        <strain evidence="3">PHM038</strain>
    </source>
</reference>
<protein>
    <submittedName>
        <fullName evidence="3">AMP-binding protein</fullName>
    </submittedName>
</protein>
<evidence type="ECO:0000259" key="1">
    <source>
        <dbReference type="Pfam" id="PF00501"/>
    </source>
</evidence>
<dbReference type="PANTHER" id="PTHR43845">
    <property type="entry name" value="BLR5969 PROTEIN"/>
    <property type="match status" value="1"/>
</dbReference>
<dbReference type="Gene3D" id="3.40.50.12780">
    <property type="entry name" value="N-terminal domain of ligase-like"/>
    <property type="match status" value="1"/>
</dbReference>
<dbReference type="Pfam" id="PF14535">
    <property type="entry name" value="AMP-binding_C_2"/>
    <property type="match status" value="1"/>
</dbReference>
<sequence length="434" mass="48030">MLYHRADFADLSELAAHRQRLWETQRAYVLARSDLHRRAWGSHRPPERLEALPDLPLVDKEMLRTSQRDHPPFGDYLAAKPGEISRVHRTSGTTGTAMNLVLSAQDAHETAVVGGRAQAASGLGPGHRVVHCLNYRMWMGGLTDHMTLEATGAAVVPFGVGDTRLLIRTIQELGITAISCTPSYPAVLERVIEEEFPGLKPRDLGLRLGLFGGEAGLDNADFRRRMEETWGFKVRNANYGVTDVFCNFAGQTDESNDLHFVALDVLHPELIDPETARVLPWQEGERGELVLTHMRRHCQPLVRFRTGDIIELTGTGRAPCGRTAPRFRVVGRADDMVVIRGINAFPTQVAATINQFENLSGEYRIVLPGPGPYDVLPVEAELATGTATDEGLASAVESRLKRDIGITARVTIVPFNTLPRTEGKTRRIIREDKS</sequence>
<dbReference type="AlphaFoldDB" id="A0A926P0A1"/>
<dbReference type="EMBL" id="JABFCZ010000012">
    <property type="protein sequence ID" value="MBD1547053.1"/>
    <property type="molecule type" value="Genomic_DNA"/>
</dbReference>
<dbReference type="InterPro" id="IPR042099">
    <property type="entry name" value="ANL_N_sf"/>
</dbReference>
<dbReference type="RefSeq" id="WP_190291805.1">
    <property type="nucleotide sequence ID" value="NZ_JABFCZ010000012.1"/>
</dbReference>
<organism evidence="3 4">
    <name type="scientific">Roseibium aggregatum</name>
    <dbReference type="NCBI Taxonomy" id="187304"/>
    <lineage>
        <taxon>Bacteria</taxon>
        <taxon>Pseudomonadati</taxon>
        <taxon>Pseudomonadota</taxon>
        <taxon>Alphaproteobacteria</taxon>
        <taxon>Hyphomicrobiales</taxon>
        <taxon>Stappiaceae</taxon>
        <taxon>Roseibium</taxon>
    </lineage>
</organism>
<dbReference type="InterPro" id="IPR000873">
    <property type="entry name" value="AMP-dep_synth/lig_dom"/>
</dbReference>
<accession>A0A926P0A1</accession>
<proteinExistence type="predicted"/>
<dbReference type="PANTHER" id="PTHR43845:SF1">
    <property type="entry name" value="BLR5969 PROTEIN"/>
    <property type="match status" value="1"/>
</dbReference>
<evidence type="ECO:0000259" key="2">
    <source>
        <dbReference type="Pfam" id="PF14535"/>
    </source>
</evidence>
<dbReference type="Gene3D" id="3.30.300.30">
    <property type="match status" value="1"/>
</dbReference>
<gene>
    <name evidence="3" type="ORF">HK439_12325</name>
</gene>
<feature type="domain" description="AMP-dependent ligase C-terminal" evidence="2">
    <location>
        <begin position="341"/>
        <end position="429"/>
    </location>
</feature>
<dbReference type="InterPro" id="IPR045851">
    <property type="entry name" value="AMP-bd_C_sf"/>
</dbReference>
<feature type="domain" description="AMP-dependent synthetase/ligase" evidence="1">
    <location>
        <begin position="59"/>
        <end position="291"/>
    </location>
</feature>
<dbReference type="Proteomes" id="UP000598467">
    <property type="component" value="Unassembled WGS sequence"/>
</dbReference>
<comment type="caution">
    <text evidence="3">The sequence shown here is derived from an EMBL/GenBank/DDBJ whole genome shotgun (WGS) entry which is preliminary data.</text>
</comment>
<dbReference type="Pfam" id="PF00501">
    <property type="entry name" value="AMP-binding"/>
    <property type="match status" value="1"/>
</dbReference>
<evidence type="ECO:0000313" key="4">
    <source>
        <dbReference type="Proteomes" id="UP000598467"/>
    </source>
</evidence>
<dbReference type="InterPro" id="IPR028154">
    <property type="entry name" value="AMP-dep_Lig_C"/>
</dbReference>
<dbReference type="SUPFAM" id="SSF56801">
    <property type="entry name" value="Acetyl-CoA synthetase-like"/>
    <property type="match status" value="1"/>
</dbReference>
<evidence type="ECO:0000313" key="3">
    <source>
        <dbReference type="EMBL" id="MBD1547053.1"/>
    </source>
</evidence>
<name>A0A926P0A1_9HYPH</name>